<proteinExistence type="inferred from homology"/>
<dbReference type="EMBL" id="JAGGJX010000001">
    <property type="protein sequence ID" value="MBP1854160.1"/>
    <property type="molecule type" value="Genomic_DNA"/>
</dbReference>
<evidence type="ECO:0000313" key="10">
    <source>
        <dbReference type="Proteomes" id="UP000767291"/>
    </source>
</evidence>
<feature type="transmembrane region" description="Helical" evidence="8">
    <location>
        <begin position="36"/>
        <end position="58"/>
    </location>
</feature>
<keyword evidence="4" id="KW-1003">Cell membrane</keyword>
<feature type="transmembrane region" description="Helical" evidence="8">
    <location>
        <begin position="319"/>
        <end position="348"/>
    </location>
</feature>
<protein>
    <submittedName>
        <fullName evidence="9">PurR-regulated permease PerM</fullName>
    </submittedName>
</protein>
<evidence type="ECO:0000256" key="7">
    <source>
        <dbReference type="ARBA" id="ARBA00023136"/>
    </source>
</evidence>
<reference evidence="9 10" key="1">
    <citation type="submission" date="2021-03" db="EMBL/GenBank/DDBJ databases">
        <title>Genomic Encyclopedia of Type Strains, Phase IV (KMG-IV): sequencing the most valuable type-strain genomes for metagenomic binning, comparative biology and taxonomic classification.</title>
        <authorList>
            <person name="Goeker M."/>
        </authorList>
    </citation>
    <scope>NUCLEOTIDE SEQUENCE [LARGE SCALE GENOMIC DNA]</scope>
    <source>
        <strain evidence="9 10">DSM 1289</strain>
    </source>
</reference>
<accession>A0ABS4E888</accession>
<comment type="similarity">
    <text evidence="2">Belongs to the autoinducer-2 exporter (AI-2E) (TC 2.A.86) family.</text>
</comment>
<comment type="caution">
    <text evidence="9">The sequence shown here is derived from an EMBL/GenBank/DDBJ whole genome shotgun (WGS) entry which is preliminary data.</text>
</comment>
<feature type="transmembrane region" description="Helical" evidence="8">
    <location>
        <begin position="7"/>
        <end position="24"/>
    </location>
</feature>
<dbReference type="Proteomes" id="UP000767291">
    <property type="component" value="Unassembled WGS sequence"/>
</dbReference>
<evidence type="ECO:0000256" key="4">
    <source>
        <dbReference type="ARBA" id="ARBA00022475"/>
    </source>
</evidence>
<keyword evidence="7 8" id="KW-0472">Membrane</keyword>
<feature type="transmembrane region" description="Helical" evidence="8">
    <location>
        <begin position="218"/>
        <end position="244"/>
    </location>
</feature>
<evidence type="ECO:0000256" key="5">
    <source>
        <dbReference type="ARBA" id="ARBA00022692"/>
    </source>
</evidence>
<dbReference type="RefSeq" id="WP_209455721.1">
    <property type="nucleotide sequence ID" value="NZ_BAAACS010000017.1"/>
</dbReference>
<evidence type="ECO:0000256" key="1">
    <source>
        <dbReference type="ARBA" id="ARBA00004651"/>
    </source>
</evidence>
<dbReference type="Pfam" id="PF01594">
    <property type="entry name" value="AI-2E_transport"/>
    <property type="match status" value="1"/>
</dbReference>
<keyword evidence="3" id="KW-0813">Transport</keyword>
<feature type="transmembrane region" description="Helical" evidence="8">
    <location>
        <begin position="250"/>
        <end position="273"/>
    </location>
</feature>
<feature type="transmembrane region" description="Helical" evidence="8">
    <location>
        <begin position="280"/>
        <end position="299"/>
    </location>
</feature>
<evidence type="ECO:0000256" key="3">
    <source>
        <dbReference type="ARBA" id="ARBA00022448"/>
    </source>
</evidence>
<feature type="transmembrane region" description="Helical" evidence="8">
    <location>
        <begin position="156"/>
        <end position="182"/>
    </location>
</feature>
<keyword evidence="5 8" id="KW-0812">Transmembrane</keyword>
<dbReference type="InterPro" id="IPR002549">
    <property type="entry name" value="AI-2E-like"/>
</dbReference>
<sequence>MFTKENIKNYVIVISISILIFKIIDNPRIFISGIGSIARFFSPFLIGILLALLIDPLVMFFENRFKTHRLVNILFSYIIITILIFIIFKLLIPATINTLNSIMKEIPNYIEFLNTALEKRISKQEFFEATLPHLQQNLNELLSKGVNTLTNISTNLIVYIFSITSIIFNIIMGVILSIYMLFDKEKIARGFKRLLYASLKKGRTDKTIEFFKMSHEIFYHYLVGTIIESLIVGAIVFLGFQFVFKIENAFFFSFIIFITNMIPYFGPFIGAFLPISMTLIYSPVKAFWIAVFILVVQQLDGNFIGPKVVGDKVGLNPLWIISAVLIGGELFGLVGLFISIPIAAIINLQISDYIKKRLQ</sequence>
<organism evidence="9 10">
    <name type="scientific">Metaclostridioides mangenotii</name>
    <dbReference type="NCBI Taxonomy" id="1540"/>
    <lineage>
        <taxon>Bacteria</taxon>
        <taxon>Bacillati</taxon>
        <taxon>Bacillota</taxon>
        <taxon>Clostridia</taxon>
        <taxon>Peptostreptococcales</taxon>
        <taxon>Peptostreptococcaceae</taxon>
        <taxon>Metaclostridioides</taxon>
    </lineage>
</organism>
<evidence type="ECO:0000256" key="6">
    <source>
        <dbReference type="ARBA" id="ARBA00022989"/>
    </source>
</evidence>
<evidence type="ECO:0000256" key="2">
    <source>
        <dbReference type="ARBA" id="ARBA00009773"/>
    </source>
</evidence>
<evidence type="ECO:0000256" key="8">
    <source>
        <dbReference type="SAM" id="Phobius"/>
    </source>
</evidence>
<evidence type="ECO:0000313" key="9">
    <source>
        <dbReference type="EMBL" id="MBP1854160.1"/>
    </source>
</evidence>
<comment type="subcellular location">
    <subcellularLocation>
        <location evidence="1">Cell membrane</location>
        <topology evidence="1">Multi-pass membrane protein</topology>
    </subcellularLocation>
</comment>
<dbReference type="PANTHER" id="PTHR21716">
    <property type="entry name" value="TRANSMEMBRANE PROTEIN"/>
    <property type="match status" value="1"/>
</dbReference>
<feature type="transmembrane region" description="Helical" evidence="8">
    <location>
        <begin position="70"/>
        <end position="92"/>
    </location>
</feature>
<name>A0ABS4E888_9FIRM</name>
<gene>
    <name evidence="9" type="ORF">J2Z43_000550</name>
</gene>
<keyword evidence="10" id="KW-1185">Reference proteome</keyword>
<dbReference type="PANTHER" id="PTHR21716:SF53">
    <property type="entry name" value="PERMEASE PERM-RELATED"/>
    <property type="match status" value="1"/>
</dbReference>
<keyword evidence="6 8" id="KW-1133">Transmembrane helix</keyword>